<sequence length="205" mass="23862">MDPFMEGPDGGRCFMEMFQQRAQYTPILCPPPPPPPFHHVHHYPPFQNEAFPVPQPNSFFYNGTTYFYQPDQLQAPRGAEVEGVNGVQPGPEDLPIQAFQKLSMSNLYEEDRIRNVWSFNLYNEFRTIRSLLKQYHYVAMDTEFPGIVAFPIAKFDSNYEYQYQRLRANVDMLNIIQVGLTFFDEHGNSPPGISTWQFNFQFSLA</sequence>
<evidence type="ECO:0000256" key="13">
    <source>
        <dbReference type="ARBA" id="ARBA00023163"/>
    </source>
</evidence>
<evidence type="ECO:0000256" key="2">
    <source>
        <dbReference type="ARBA" id="ARBA00004123"/>
    </source>
</evidence>
<comment type="similarity">
    <text evidence="4">Belongs to the CAF1 family.</text>
</comment>
<evidence type="ECO:0000256" key="10">
    <source>
        <dbReference type="ARBA" id="ARBA00022839"/>
    </source>
</evidence>
<name>A0ABP1QMZ6_9HEXA</name>
<dbReference type="Proteomes" id="UP001642540">
    <property type="component" value="Unassembled WGS sequence"/>
</dbReference>
<evidence type="ECO:0000256" key="7">
    <source>
        <dbReference type="ARBA" id="ARBA00022722"/>
    </source>
</evidence>
<evidence type="ECO:0000256" key="5">
    <source>
        <dbReference type="ARBA" id="ARBA00012161"/>
    </source>
</evidence>
<keyword evidence="11" id="KW-0694">RNA-binding</keyword>
<reference evidence="15 16" key="1">
    <citation type="submission" date="2024-08" db="EMBL/GenBank/DDBJ databases">
        <authorList>
            <person name="Cucini C."/>
            <person name="Frati F."/>
        </authorList>
    </citation>
    <scope>NUCLEOTIDE SEQUENCE [LARGE SCALE GENOMIC DNA]</scope>
</reference>
<keyword evidence="6" id="KW-0963">Cytoplasm</keyword>
<dbReference type="SUPFAM" id="SSF53098">
    <property type="entry name" value="Ribonuclease H-like"/>
    <property type="match status" value="1"/>
</dbReference>
<evidence type="ECO:0000256" key="9">
    <source>
        <dbReference type="ARBA" id="ARBA00022801"/>
    </source>
</evidence>
<evidence type="ECO:0000256" key="12">
    <source>
        <dbReference type="ARBA" id="ARBA00023015"/>
    </source>
</evidence>
<evidence type="ECO:0000313" key="16">
    <source>
        <dbReference type="Proteomes" id="UP001642540"/>
    </source>
</evidence>
<dbReference type="InterPro" id="IPR039637">
    <property type="entry name" value="CNOT7/CNOT8/Pop2"/>
</dbReference>
<dbReference type="EC" id="3.1.13.4" evidence="5"/>
<comment type="subcellular location">
    <subcellularLocation>
        <location evidence="3">Cytoplasm</location>
    </subcellularLocation>
    <subcellularLocation>
        <location evidence="2">Nucleus</location>
    </subcellularLocation>
</comment>
<dbReference type="Pfam" id="PF04857">
    <property type="entry name" value="CAF1"/>
    <property type="match status" value="1"/>
</dbReference>
<keyword evidence="16" id="KW-1185">Reference proteome</keyword>
<comment type="caution">
    <text evidence="15">The sequence shown here is derived from an EMBL/GenBank/DDBJ whole genome shotgun (WGS) entry which is preliminary data.</text>
</comment>
<dbReference type="InterPro" id="IPR036397">
    <property type="entry name" value="RNaseH_sf"/>
</dbReference>
<keyword evidence="7" id="KW-0540">Nuclease</keyword>
<dbReference type="InterPro" id="IPR012337">
    <property type="entry name" value="RNaseH-like_sf"/>
</dbReference>
<organism evidence="15 16">
    <name type="scientific">Orchesella dallaii</name>
    <dbReference type="NCBI Taxonomy" id="48710"/>
    <lineage>
        <taxon>Eukaryota</taxon>
        <taxon>Metazoa</taxon>
        <taxon>Ecdysozoa</taxon>
        <taxon>Arthropoda</taxon>
        <taxon>Hexapoda</taxon>
        <taxon>Collembola</taxon>
        <taxon>Entomobryomorpha</taxon>
        <taxon>Entomobryoidea</taxon>
        <taxon>Orchesellidae</taxon>
        <taxon>Orchesellinae</taxon>
        <taxon>Orchesella</taxon>
    </lineage>
</organism>
<proteinExistence type="inferred from homology"/>
<accession>A0ABP1QMZ6</accession>
<keyword evidence="10" id="KW-0269">Exonuclease</keyword>
<evidence type="ECO:0000256" key="14">
    <source>
        <dbReference type="ARBA" id="ARBA00023242"/>
    </source>
</evidence>
<keyword evidence="9" id="KW-0378">Hydrolase</keyword>
<gene>
    <name evidence="15" type="ORF">ODALV1_LOCUS11866</name>
</gene>
<dbReference type="Gene3D" id="3.30.420.10">
    <property type="entry name" value="Ribonuclease H-like superfamily/Ribonuclease H"/>
    <property type="match status" value="1"/>
</dbReference>
<evidence type="ECO:0000313" key="15">
    <source>
        <dbReference type="EMBL" id="CAL8104813.1"/>
    </source>
</evidence>
<dbReference type="EMBL" id="CAXLJM020000036">
    <property type="protein sequence ID" value="CAL8104813.1"/>
    <property type="molecule type" value="Genomic_DNA"/>
</dbReference>
<comment type="catalytic activity">
    <reaction evidence="1">
        <text>Exonucleolytic cleavage of poly(A) to 5'-AMP.</text>
        <dbReference type="EC" id="3.1.13.4"/>
    </reaction>
</comment>
<keyword evidence="12" id="KW-0805">Transcription regulation</keyword>
<keyword evidence="14" id="KW-0539">Nucleus</keyword>
<evidence type="ECO:0000256" key="1">
    <source>
        <dbReference type="ARBA" id="ARBA00001663"/>
    </source>
</evidence>
<evidence type="ECO:0000256" key="3">
    <source>
        <dbReference type="ARBA" id="ARBA00004496"/>
    </source>
</evidence>
<dbReference type="PANTHER" id="PTHR10797">
    <property type="entry name" value="CCR4-NOT TRANSCRIPTION COMPLEX SUBUNIT"/>
    <property type="match status" value="1"/>
</dbReference>
<keyword evidence="8" id="KW-0479">Metal-binding</keyword>
<protein>
    <recommendedName>
        <fullName evidence="5">poly(A)-specific ribonuclease</fullName>
        <ecNumber evidence="5">3.1.13.4</ecNumber>
    </recommendedName>
</protein>
<evidence type="ECO:0000256" key="11">
    <source>
        <dbReference type="ARBA" id="ARBA00022884"/>
    </source>
</evidence>
<evidence type="ECO:0000256" key="8">
    <source>
        <dbReference type="ARBA" id="ARBA00022723"/>
    </source>
</evidence>
<evidence type="ECO:0000256" key="4">
    <source>
        <dbReference type="ARBA" id="ARBA00008372"/>
    </source>
</evidence>
<evidence type="ECO:0000256" key="6">
    <source>
        <dbReference type="ARBA" id="ARBA00022490"/>
    </source>
</evidence>
<dbReference type="InterPro" id="IPR006941">
    <property type="entry name" value="RNase_CAF1"/>
</dbReference>
<keyword evidence="13" id="KW-0804">Transcription</keyword>